<dbReference type="Proteomes" id="UP000325780">
    <property type="component" value="Unassembled WGS sequence"/>
</dbReference>
<evidence type="ECO:0000313" key="1">
    <source>
        <dbReference type="EMBL" id="KAE8152377.1"/>
    </source>
</evidence>
<dbReference type="AlphaFoldDB" id="A0A5N6U157"/>
<dbReference type="OrthoDB" id="10057598at2759"/>
<accession>A0A5N6U157</accession>
<dbReference type="Gene3D" id="1.20.910.10">
    <property type="entry name" value="Heme oxygenase-like"/>
    <property type="match status" value="1"/>
</dbReference>
<keyword evidence="2" id="KW-1185">Reference proteome</keyword>
<dbReference type="SMART" id="SM01236">
    <property type="entry name" value="Haem_oxygenase_2"/>
    <property type="match status" value="1"/>
</dbReference>
<proteinExistence type="predicted"/>
<dbReference type="EMBL" id="ML742054">
    <property type="protein sequence ID" value="KAE8152377.1"/>
    <property type="molecule type" value="Genomic_DNA"/>
</dbReference>
<name>A0A5N6U157_ASPAV</name>
<gene>
    <name evidence="1" type="ORF">BDV25DRAFT_170514</name>
</gene>
<sequence length="663" mass="75004">MPEQLHRDLYFKLHNVEEYPDAIDQGGGVLQNCLSEALEAAHKYNHPILQFSEFSDAAVDRFVQAEQDAVILQWREYLQRRTNGQGREMFLTADDARRWIINRAPMKFVDGAWLGYIHRTTGPYATRSITKDLWQILSEEIGDGDLEKSHVHVYRQLLQSLDYDPGQADSRRFSNNGDMNDAYVWKASVLQLLISLSPDEFLPEILGYNMHFEMLTLDTLIVAKELRELNIDPTYFTLHITIDNSHSGHTAMASTAVVKYLTAVKMEHGDTVVKQMWSRIQAGYALSSCLTPGVKGNPTSWYSPLAADVLDIFKAKAKASDGIHDACAVRIGNKSLSEWMNPRTFESERSQREFLACLSNSRPWVYKGDSSRSRVVRSMLWDGRMFGAFTEDEVDKVRRWIDSLCEDDKQEDIIYNNYSLKQPSPLNDDAVSPDIRVSSLPSLIRNLGHARVPDIPNTKNNSPLKLAIPTDAKVNLERLIPLWMAHPCLLESWVSVPWRIGSSEGCAAVRLLRAQLGFAPERSGVDGMDEVRREDPKGMVEIGLEIMNQTGSAAPRDLDEVLHWWPSSFAYTLVSLALRPTKHAWLLFGMTLAFVHLHEYLSVHGSVMSQKSQAILGEISAREQTILDELRQGQAENGSEAREFYTGYAMAKTEIEACFNSDQ</sequence>
<dbReference type="InterPro" id="IPR016084">
    <property type="entry name" value="Haem_Oase-like_multi-hlx"/>
</dbReference>
<dbReference type="Pfam" id="PF14518">
    <property type="entry name" value="Haem_oxygenas_2"/>
    <property type="match status" value="1"/>
</dbReference>
<protein>
    <submittedName>
        <fullName evidence="1">Uncharacterized protein</fullName>
    </submittedName>
</protein>
<reference evidence="1 2" key="1">
    <citation type="submission" date="2019-04" db="EMBL/GenBank/DDBJ databases">
        <title>Friends and foes A comparative genomics study of 23 Aspergillus species from section Flavi.</title>
        <authorList>
            <consortium name="DOE Joint Genome Institute"/>
            <person name="Kjaerbolling I."/>
            <person name="Vesth T."/>
            <person name="Frisvad J.C."/>
            <person name="Nybo J.L."/>
            <person name="Theobald S."/>
            <person name="Kildgaard S."/>
            <person name="Isbrandt T."/>
            <person name="Kuo A."/>
            <person name="Sato A."/>
            <person name="Lyhne E.K."/>
            <person name="Kogle M.E."/>
            <person name="Wiebenga A."/>
            <person name="Kun R.S."/>
            <person name="Lubbers R.J."/>
            <person name="Makela M.R."/>
            <person name="Barry K."/>
            <person name="Chovatia M."/>
            <person name="Clum A."/>
            <person name="Daum C."/>
            <person name="Haridas S."/>
            <person name="He G."/>
            <person name="LaButti K."/>
            <person name="Lipzen A."/>
            <person name="Mondo S."/>
            <person name="Riley R."/>
            <person name="Salamov A."/>
            <person name="Simmons B.A."/>
            <person name="Magnuson J.K."/>
            <person name="Henrissat B."/>
            <person name="Mortensen U.H."/>
            <person name="Larsen T.O."/>
            <person name="Devries R.P."/>
            <person name="Grigoriev I.V."/>
            <person name="Machida M."/>
            <person name="Baker S.E."/>
            <person name="Andersen M.R."/>
        </authorList>
    </citation>
    <scope>NUCLEOTIDE SEQUENCE [LARGE SCALE GENOMIC DNA]</scope>
    <source>
        <strain evidence="1 2">IBT 18842</strain>
    </source>
</reference>
<evidence type="ECO:0000313" key="2">
    <source>
        <dbReference type="Proteomes" id="UP000325780"/>
    </source>
</evidence>
<organism evidence="1 2">
    <name type="scientific">Aspergillus avenaceus</name>
    <dbReference type="NCBI Taxonomy" id="36643"/>
    <lineage>
        <taxon>Eukaryota</taxon>
        <taxon>Fungi</taxon>
        <taxon>Dikarya</taxon>
        <taxon>Ascomycota</taxon>
        <taxon>Pezizomycotina</taxon>
        <taxon>Eurotiomycetes</taxon>
        <taxon>Eurotiomycetidae</taxon>
        <taxon>Eurotiales</taxon>
        <taxon>Aspergillaceae</taxon>
        <taxon>Aspergillus</taxon>
        <taxon>Aspergillus subgen. Circumdati</taxon>
    </lineage>
</organism>